<comment type="caution">
    <text evidence="4">The sequence shown here is derived from an EMBL/GenBank/DDBJ whole genome shotgun (WGS) entry which is preliminary data.</text>
</comment>
<sequence>MSHKLIFVVFGATGNQGGSVVDTFLQDPELANKYHIRAVTRDINKPEAKALQSKGAEVVQGDSDDAASLPRVLQGAHSVFITTVSVFDEQLMEREFRQGKAMADAAVAAGVKQIVFSSLPPAAIISHNKYNVAVFDSKYKVQQYIRTLPVNSTFFVPGSFMQNFKHALHPKPVGDGTFVISAPYDLTTELPLMSAVDSGKWVATLVEHPDKYKDAEVRAAAGMYTVDEIIKTISRVTGKVVKFNKISIDAFKSSLPPGVAGPLADQYQYISEFGYFGPQTRSLIEASIRLARGHLTTFEEYVAKDPFQLE</sequence>
<dbReference type="EMBL" id="BQFW01000001">
    <property type="protein sequence ID" value="GJJ67785.1"/>
    <property type="molecule type" value="Genomic_DNA"/>
</dbReference>
<reference evidence="4" key="2">
    <citation type="journal article" date="2022" name="Microbiol. Resour. Announc.">
        <title>Whole-Genome Sequence of Entomortierella parvispora E1425, a Mucoromycotan Fungus Associated with Burkholderiaceae-Related Endosymbiotic Bacteria.</title>
        <authorList>
            <person name="Herlambang A."/>
            <person name="Guo Y."/>
            <person name="Takashima Y."/>
            <person name="Narisawa K."/>
            <person name="Ohta H."/>
            <person name="Nishizawa T."/>
        </authorList>
    </citation>
    <scope>NUCLEOTIDE SEQUENCE</scope>
    <source>
        <strain evidence="4">E1425</strain>
    </source>
</reference>
<dbReference type="PANTHER" id="PTHR42748">
    <property type="entry name" value="NITROGEN METABOLITE REPRESSION PROTEIN NMRA FAMILY MEMBER"/>
    <property type="match status" value="1"/>
</dbReference>
<evidence type="ECO:0000256" key="2">
    <source>
        <dbReference type="ARBA" id="ARBA00022857"/>
    </source>
</evidence>
<evidence type="ECO:0000259" key="3">
    <source>
        <dbReference type="Pfam" id="PF05368"/>
    </source>
</evidence>
<proteinExistence type="inferred from homology"/>
<feature type="domain" description="NmrA-like" evidence="3">
    <location>
        <begin position="8"/>
        <end position="302"/>
    </location>
</feature>
<dbReference type="AlphaFoldDB" id="A0A9P3GZG2"/>
<dbReference type="Pfam" id="PF05368">
    <property type="entry name" value="NmrA"/>
    <property type="match status" value="1"/>
</dbReference>
<name>A0A9P3GZG2_9FUNG</name>
<dbReference type="CDD" id="cd05251">
    <property type="entry name" value="NmrA_like_SDR_a"/>
    <property type="match status" value="1"/>
</dbReference>
<dbReference type="PANTHER" id="PTHR42748:SF11">
    <property type="entry name" value="NMRA-LIKE DOMAIN-CONTAINING PROTEIN"/>
    <property type="match status" value="1"/>
</dbReference>
<dbReference type="Proteomes" id="UP000827284">
    <property type="component" value="Unassembled WGS sequence"/>
</dbReference>
<dbReference type="InterPro" id="IPR051164">
    <property type="entry name" value="NmrA-like_oxidored"/>
</dbReference>
<protein>
    <submittedName>
        <fullName evidence="4">NAD(P)H dehydrogenase (Quinone)</fullName>
    </submittedName>
</protein>
<dbReference type="GO" id="GO:0005634">
    <property type="term" value="C:nucleus"/>
    <property type="evidence" value="ECO:0007669"/>
    <property type="project" value="TreeGrafter"/>
</dbReference>
<dbReference type="Gene3D" id="3.90.25.10">
    <property type="entry name" value="UDP-galactose 4-epimerase, domain 1"/>
    <property type="match status" value="1"/>
</dbReference>
<dbReference type="InterPro" id="IPR008030">
    <property type="entry name" value="NmrA-like"/>
</dbReference>
<evidence type="ECO:0000313" key="4">
    <source>
        <dbReference type="EMBL" id="GJJ67785.1"/>
    </source>
</evidence>
<evidence type="ECO:0000256" key="1">
    <source>
        <dbReference type="ARBA" id="ARBA00006328"/>
    </source>
</evidence>
<dbReference type="OrthoDB" id="3358371at2759"/>
<dbReference type="InterPro" id="IPR036291">
    <property type="entry name" value="NAD(P)-bd_dom_sf"/>
</dbReference>
<keyword evidence="2" id="KW-0521">NADP</keyword>
<organism evidence="4 5">
    <name type="scientific">Entomortierella parvispora</name>
    <dbReference type="NCBI Taxonomy" id="205924"/>
    <lineage>
        <taxon>Eukaryota</taxon>
        <taxon>Fungi</taxon>
        <taxon>Fungi incertae sedis</taxon>
        <taxon>Mucoromycota</taxon>
        <taxon>Mortierellomycotina</taxon>
        <taxon>Mortierellomycetes</taxon>
        <taxon>Mortierellales</taxon>
        <taxon>Mortierellaceae</taxon>
        <taxon>Entomortierella</taxon>
    </lineage>
</organism>
<evidence type="ECO:0000313" key="5">
    <source>
        <dbReference type="Proteomes" id="UP000827284"/>
    </source>
</evidence>
<accession>A0A9P3GZG2</accession>
<dbReference type="SUPFAM" id="SSF51735">
    <property type="entry name" value="NAD(P)-binding Rossmann-fold domains"/>
    <property type="match status" value="1"/>
</dbReference>
<keyword evidence="5" id="KW-1185">Reference proteome</keyword>
<dbReference type="Gene3D" id="3.40.50.720">
    <property type="entry name" value="NAD(P)-binding Rossmann-like Domain"/>
    <property type="match status" value="1"/>
</dbReference>
<comment type="similarity">
    <text evidence="1">Belongs to the NmrA-type oxidoreductase family.</text>
</comment>
<gene>
    <name evidence="4" type="ORF">EMPS_00131</name>
</gene>
<reference evidence="4" key="1">
    <citation type="submission" date="2021-11" db="EMBL/GenBank/DDBJ databases">
        <authorList>
            <person name="Herlambang A."/>
            <person name="Guo Y."/>
            <person name="Takashima Y."/>
            <person name="Nishizawa T."/>
        </authorList>
    </citation>
    <scope>NUCLEOTIDE SEQUENCE</scope>
    <source>
        <strain evidence="4">E1425</strain>
    </source>
</reference>